<keyword evidence="2" id="KW-1185">Reference proteome</keyword>
<reference evidence="2" key="1">
    <citation type="submission" date="2016-10" db="EMBL/GenBank/DDBJ databases">
        <authorList>
            <person name="Varghese N."/>
            <person name="Submissions S."/>
        </authorList>
    </citation>
    <scope>NUCLEOTIDE SEQUENCE [LARGE SCALE GENOMIC DNA]</scope>
    <source>
        <strain evidence="2">DSM 45789</strain>
    </source>
</reference>
<evidence type="ECO:0000313" key="1">
    <source>
        <dbReference type="EMBL" id="SFS61357.1"/>
    </source>
</evidence>
<proteinExistence type="predicted"/>
<evidence type="ECO:0000313" key="2">
    <source>
        <dbReference type="Proteomes" id="UP000198660"/>
    </source>
</evidence>
<name>A0A1I6R9C8_9BACL</name>
<sequence length="69" mass="7470">MNCVTNADQNLSANIYGHRVAVIHTTASGAKRVRVGTIVLISPRVVILRRPNGRLLVIPGSRVTAIIRL</sequence>
<dbReference type="AlphaFoldDB" id="A0A1I6R9C8"/>
<dbReference type="EMBL" id="FPAA01000004">
    <property type="protein sequence ID" value="SFS61357.1"/>
    <property type="molecule type" value="Genomic_DNA"/>
</dbReference>
<gene>
    <name evidence="1" type="ORF">SAMN05444972_104304</name>
</gene>
<accession>A0A1I6R9C8</accession>
<dbReference type="Proteomes" id="UP000198660">
    <property type="component" value="Unassembled WGS sequence"/>
</dbReference>
<protein>
    <submittedName>
        <fullName evidence="1">Uncharacterized protein</fullName>
    </submittedName>
</protein>
<dbReference type="RefSeq" id="WP_140413569.1">
    <property type="nucleotide sequence ID" value="NZ_FPAA01000004.1"/>
</dbReference>
<organism evidence="1 2">
    <name type="scientific">Marininema halotolerans</name>
    <dbReference type="NCBI Taxonomy" id="1155944"/>
    <lineage>
        <taxon>Bacteria</taxon>
        <taxon>Bacillati</taxon>
        <taxon>Bacillota</taxon>
        <taxon>Bacilli</taxon>
        <taxon>Bacillales</taxon>
        <taxon>Thermoactinomycetaceae</taxon>
        <taxon>Marininema</taxon>
    </lineage>
</organism>